<dbReference type="InterPro" id="IPR015424">
    <property type="entry name" value="PyrdxlP-dep_Trfase"/>
</dbReference>
<dbReference type="SUPFAM" id="SSF53383">
    <property type="entry name" value="PLP-dependent transferases"/>
    <property type="match status" value="1"/>
</dbReference>
<dbReference type="InterPro" id="IPR015421">
    <property type="entry name" value="PyrdxlP-dep_Trfase_major"/>
</dbReference>
<protein>
    <recommendedName>
        <fullName evidence="11">Ornithine aminotransferase</fullName>
        <ecNumber evidence="11">2.6.1.13</ecNumber>
    </recommendedName>
</protein>
<organism evidence="12 13">
    <name type="scientific">Ovis ammon polii</name>
    <dbReference type="NCBI Taxonomy" id="230172"/>
    <lineage>
        <taxon>Eukaryota</taxon>
        <taxon>Metazoa</taxon>
        <taxon>Chordata</taxon>
        <taxon>Craniata</taxon>
        <taxon>Vertebrata</taxon>
        <taxon>Euteleostomi</taxon>
        <taxon>Mammalia</taxon>
        <taxon>Eutheria</taxon>
        <taxon>Laurasiatheria</taxon>
        <taxon>Artiodactyla</taxon>
        <taxon>Ruminantia</taxon>
        <taxon>Pecora</taxon>
        <taxon>Bovidae</taxon>
        <taxon>Caprinae</taxon>
        <taxon>Ovis</taxon>
    </lineage>
</organism>
<dbReference type="FunFam" id="3.40.640.10:FF:000011">
    <property type="entry name" value="Ornithine aminotransferase"/>
    <property type="match status" value="1"/>
</dbReference>
<evidence type="ECO:0000256" key="2">
    <source>
        <dbReference type="ARBA" id="ARBA00004998"/>
    </source>
</evidence>
<evidence type="ECO:0000256" key="11">
    <source>
        <dbReference type="RuleBase" id="RU365036"/>
    </source>
</evidence>
<evidence type="ECO:0000313" key="13">
    <source>
        <dbReference type="Proteomes" id="UP001214576"/>
    </source>
</evidence>
<keyword evidence="6 11" id="KW-0808">Transferase</keyword>
<dbReference type="GO" id="GO:0030170">
    <property type="term" value="F:pyridoxal phosphate binding"/>
    <property type="evidence" value="ECO:0007669"/>
    <property type="project" value="InterPro"/>
</dbReference>
<evidence type="ECO:0000256" key="3">
    <source>
        <dbReference type="ARBA" id="ARBA00008954"/>
    </source>
</evidence>
<evidence type="ECO:0000256" key="4">
    <source>
        <dbReference type="ARBA" id="ARBA00011643"/>
    </source>
</evidence>
<comment type="caution">
    <text evidence="12">The sequence shown here is derived from an EMBL/GenBank/DDBJ whole genome shotgun (WGS) entry which is preliminary data.</text>
</comment>
<gene>
    <name evidence="12" type="ORF">MG293_007395</name>
</gene>
<comment type="function">
    <text evidence="9">Catalyzes the reversible interconversion of L-ornithine and 2-oxoglutarate to L-glutamate semialdehyde and L-glutamate.</text>
</comment>
<dbReference type="GO" id="GO:0019544">
    <property type="term" value="P:L-arginine catabolic process to L-glutamate"/>
    <property type="evidence" value="ECO:0007669"/>
    <property type="project" value="TreeGrafter"/>
</dbReference>
<evidence type="ECO:0000256" key="8">
    <source>
        <dbReference type="ARBA" id="ARBA00050762"/>
    </source>
</evidence>
<dbReference type="GO" id="GO:0004587">
    <property type="term" value="F:ornithine aminotransferase activity"/>
    <property type="evidence" value="ECO:0007669"/>
    <property type="project" value="UniProtKB-EC"/>
</dbReference>
<dbReference type="InterPro" id="IPR050103">
    <property type="entry name" value="Class-III_PLP-dep_AT"/>
</dbReference>
<dbReference type="FunFam" id="3.90.1150.10:FF:000152">
    <property type="entry name" value="Ornithine aminotransferase"/>
    <property type="match status" value="2"/>
</dbReference>
<dbReference type="PANTHER" id="PTHR11986:SF18">
    <property type="entry name" value="ORNITHINE AMINOTRANSFERASE, MITOCHONDRIAL"/>
    <property type="match status" value="1"/>
</dbReference>
<evidence type="ECO:0000256" key="5">
    <source>
        <dbReference type="ARBA" id="ARBA00022576"/>
    </source>
</evidence>
<evidence type="ECO:0000256" key="10">
    <source>
        <dbReference type="RuleBase" id="RU003560"/>
    </source>
</evidence>
<dbReference type="InterPro" id="IPR015422">
    <property type="entry name" value="PyrdxlP-dep_Trfase_small"/>
</dbReference>
<evidence type="ECO:0000256" key="1">
    <source>
        <dbReference type="ARBA" id="ARBA00001933"/>
    </source>
</evidence>
<dbReference type="EC" id="2.6.1.13" evidence="11"/>
<keyword evidence="13" id="KW-1185">Reference proteome</keyword>
<evidence type="ECO:0000256" key="6">
    <source>
        <dbReference type="ARBA" id="ARBA00022679"/>
    </source>
</evidence>
<dbReference type="AlphaFoldDB" id="A0AAD4U9R9"/>
<keyword evidence="7 10" id="KW-0663">Pyridoxal phosphate</keyword>
<accession>A0AAD4U9R9</accession>
<dbReference type="InterPro" id="IPR005814">
    <property type="entry name" value="Aminotrans_3"/>
</dbReference>
<dbReference type="CDD" id="cd00610">
    <property type="entry name" value="OAT_like"/>
    <property type="match status" value="1"/>
</dbReference>
<name>A0AAD4U9R9_OVIAM</name>
<keyword evidence="5 11" id="KW-0032">Aminotransferase</keyword>
<comment type="similarity">
    <text evidence="3 10">Belongs to the class-III pyridoxal-phosphate-dependent aminotransferase family.</text>
</comment>
<dbReference type="PIRSF" id="PIRSF000521">
    <property type="entry name" value="Transaminase_4ab_Lys_Orn"/>
    <property type="match status" value="1"/>
</dbReference>
<dbReference type="EMBL" id="JAKZEL010000007">
    <property type="protein sequence ID" value="KAI4542016.1"/>
    <property type="molecule type" value="Genomic_DNA"/>
</dbReference>
<comment type="subunit">
    <text evidence="4">Homohexamer.</text>
</comment>
<dbReference type="Pfam" id="PF00202">
    <property type="entry name" value="Aminotran_3"/>
    <property type="match status" value="2"/>
</dbReference>
<dbReference type="GO" id="GO:0042802">
    <property type="term" value="F:identical protein binding"/>
    <property type="evidence" value="ECO:0007669"/>
    <property type="project" value="TreeGrafter"/>
</dbReference>
<comment type="catalytic activity">
    <reaction evidence="11">
        <text>a 2-oxocarboxylate + L-ornithine = L-glutamate 5-semialdehyde + an L-alpha-amino acid</text>
        <dbReference type="Rhea" id="RHEA:13877"/>
        <dbReference type="ChEBI" id="CHEBI:35179"/>
        <dbReference type="ChEBI" id="CHEBI:46911"/>
        <dbReference type="ChEBI" id="CHEBI:58066"/>
        <dbReference type="ChEBI" id="CHEBI:59869"/>
        <dbReference type="EC" id="2.6.1.13"/>
    </reaction>
</comment>
<sequence length="406" mass="44960">MLSKLARLQTVAGLGRGVHSSVASATSVATKKTVQGPPSSDYIFERESKYGAHNYHPLPVALERGKGIYVWDVEGRKYFDFLSAYSAVNQGHCHPKIVDALKSQVDKLTLTSRAFYNNLLSEYEEYVTKLFNYHKVLPMNTGVEAGETACKLARKWGYTVKGIPKYKAKIVFAAGNFWGRTLSAISRSTDPTSYDGFGPFMPGFEIIPYNDLPALERALQDPNVAPFMVEPIQGEAGVVVPDPGYLVGVRELCTQHQERHFLVVYTLCPAVLCDDEIMLTIKPGEHGSTYGGNPLGCRVAIAALEVWEEENLAENAEKMGIILRNELMKLPSDVVTTVRGKGLLNAIVIRETKDCDAWKVCLRLRDNGLLAKPTHGDIIRFAPPLVIKEDEILEVVEIINKTILSF</sequence>
<dbReference type="PANTHER" id="PTHR11986">
    <property type="entry name" value="AMINOTRANSFERASE CLASS III"/>
    <property type="match status" value="1"/>
</dbReference>
<comment type="catalytic activity">
    <reaction evidence="8">
        <text>L-ornithine + 2-oxoglutarate = L-glutamate 5-semialdehyde + L-glutamate</text>
        <dbReference type="Rhea" id="RHEA:25160"/>
        <dbReference type="ChEBI" id="CHEBI:16810"/>
        <dbReference type="ChEBI" id="CHEBI:29985"/>
        <dbReference type="ChEBI" id="CHEBI:46911"/>
        <dbReference type="ChEBI" id="CHEBI:58066"/>
        <dbReference type="EC" id="2.6.1.13"/>
    </reaction>
    <physiologicalReaction direction="left-to-right" evidence="8">
        <dbReference type="Rhea" id="RHEA:25161"/>
    </physiologicalReaction>
    <physiologicalReaction direction="right-to-left" evidence="8">
        <dbReference type="Rhea" id="RHEA:25162"/>
    </physiologicalReaction>
</comment>
<dbReference type="GO" id="GO:0010121">
    <property type="term" value="P:L-arginine catabolic process to proline via ornithine"/>
    <property type="evidence" value="ECO:0007669"/>
    <property type="project" value="TreeGrafter"/>
</dbReference>
<comment type="pathway">
    <text evidence="2 11">Amino-acid biosynthesis; L-proline biosynthesis; L-glutamate 5-semialdehyde from L-ornithine: step 1/1.</text>
</comment>
<dbReference type="GO" id="GO:0005737">
    <property type="term" value="C:cytoplasm"/>
    <property type="evidence" value="ECO:0007669"/>
    <property type="project" value="TreeGrafter"/>
</dbReference>
<evidence type="ECO:0000256" key="9">
    <source>
        <dbReference type="ARBA" id="ARBA00056101"/>
    </source>
</evidence>
<dbReference type="Gene3D" id="3.90.1150.10">
    <property type="entry name" value="Aspartate Aminotransferase, domain 1"/>
    <property type="match status" value="2"/>
</dbReference>
<dbReference type="Gene3D" id="3.40.640.10">
    <property type="entry name" value="Type I PLP-dependent aspartate aminotransferase-like (Major domain)"/>
    <property type="match status" value="2"/>
</dbReference>
<evidence type="ECO:0000313" key="12">
    <source>
        <dbReference type="EMBL" id="KAI4542016.1"/>
    </source>
</evidence>
<dbReference type="Proteomes" id="UP001214576">
    <property type="component" value="Unassembled WGS sequence"/>
</dbReference>
<proteinExistence type="inferred from homology"/>
<reference evidence="12" key="1">
    <citation type="submission" date="2022-03" db="EMBL/GenBank/DDBJ databases">
        <title>Genomic analyses of argali, domestic sheep and their hybrids provide insights into chromosomal evolution, heterosis and genetic basis of agronomic traits.</title>
        <authorList>
            <person name="Li M."/>
        </authorList>
    </citation>
    <scope>NUCLEOTIDE SEQUENCE</scope>
    <source>
        <strain evidence="12">CAU-MHL-2022a</strain>
        <tissue evidence="12">Skin</tissue>
    </source>
</reference>
<evidence type="ECO:0000256" key="7">
    <source>
        <dbReference type="ARBA" id="ARBA00022898"/>
    </source>
</evidence>
<comment type="cofactor">
    <cofactor evidence="1 11">
        <name>pyridoxal 5'-phosphate</name>
        <dbReference type="ChEBI" id="CHEBI:597326"/>
    </cofactor>
</comment>